<dbReference type="Pfam" id="PF00610">
    <property type="entry name" value="DEP"/>
    <property type="match status" value="1"/>
</dbReference>
<dbReference type="EMBL" id="JH669567">
    <property type="protein sequence ID" value="KAG6465533.1"/>
    <property type="molecule type" value="Genomic_DNA"/>
</dbReference>
<proteinExistence type="predicted"/>
<dbReference type="GO" id="GO:0035556">
    <property type="term" value="P:intracellular signal transduction"/>
    <property type="evidence" value="ECO:0007669"/>
    <property type="project" value="InterPro"/>
</dbReference>
<comment type="caution">
    <text evidence="3">The sequence shown here is derived from an EMBL/GenBank/DDBJ whole genome shotgun (WGS) entry which is preliminary data.</text>
</comment>
<sequence>MFAREQDERADARHDPKEALHDVFRQLCFTLPTQQHRYRLVRYNGVWRGCDILQWVMDNTNNKTRIQASMVCQNLLSSGYMECMSELLQFADYALYRPTVLPPLVAEDNESPIDDSTRLVESVSSYCLDLNLGDSSARLIKTPKAEAKSSSSSEEEPPAMENHEAHSSSPDVCKAIAESGEEHLKLLMRQCLARHSLAAAWLDVLYPLCQQAAEIISPDVHSNDMDVRNYVQVKKVPGGTMRDSCVIQGVVMTKNVAHRGMPQQISNPTILLLDCSVAYQRVEGKLTSLEPVLLQEREYLVRCAARMTALRA</sequence>
<protein>
    <recommendedName>
        <fullName evidence="2">DEP domain-containing protein</fullName>
    </recommendedName>
</protein>
<name>A0A922A005_MANSE</name>
<evidence type="ECO:0000313" key="4">
    <source>
        <dbReference type="Proteomes" id="UP000791440"/>
    </source>
</evidence>
<dbReference type="Pfam" id="PF00118">
    <property type="entry name" value="Cpn60_TCP1"/>
    <property type="match status" value="1"/>
</dbReference>
<reference evidence="3" key="1">
    <citation type="journal article" date="2016" name="Insect Biochem. Mol. Biol.">
        <title>Multifaceted biological insights from a draft genome sequence of the tobacco hornworm moth, Manduca sexta.</title>
        <authorList>
            <person name="Kanost M.R."/>
            <person name="Arrese E.L."/>
            <person name="Cao X."/>
            <person name="Chen Y.R."/>
            <person name="Chellapilla S."/>
            <person name="Goldsmith M.R."/>
            <person name="Grosse-Wilde E."/>
            <person name="Heckel D.G."/>
            <person name="Herndon N."/>
            <person name="Jiang H."/>
            <person name="Papanicolaou A."/>
            <person name="Qu J."/>
            <person name="Soulages J.L."/>
            <person name="Vogel H."/>
            <person name="Walters J."/>
            <person name="Waterhouse R.M."/>
            <person name="Ahn S.J."/>
            <person name="Almeida F.C."/>
            <person name="An C."/>
            <person name="Aqrawi P."/>
            <person name="Bretschneider A."/>
            <person name="Bryant W.B."/>
            <person name="Bucks S."/>
            <person name="Chao H."/>
            <person name="Chevignon G."/>
            <person name="Christen J.M."/>
            <person name="Clarke D.F."/>
            <person name="Dittmer N.T."/>
            <person name="Ferguson L.C.F."/>
            <person name="Garavelou S."/>
            <person name="Gordon K.H.J."/>
            <person name="Gunaratna R.T."/>
            <person name="Han Y."/>
            <person name="Hauser F."/>
            <person name="He Y."/>
            <person name="Heidel-Fischer H."/>
            <person name="Hirsh A."/>
            <person name="Hu Y."/>
            <person name="Jiang H."/>
            <person name="Kalra D."/>
            <person name="Klinner C."/>
            <person name="Konig C."/>
            <person name="Kovar C."/>
            <person name="Kroll A.R."/>
            <person name="Kuwar S.S."/>
            <person name="Lee S.L."/>
            <person name="Lehman R."/>
            <person name="Li K."/>
            <person name="Li Z."/>
            <person name="Liang H."/>
            <person name="Lovelace S."/>
            <person name="Lu Z."/>
            <person name="Mansfield J.H."/>
            <person name="McCulloch K.J."/>
            <person name="Mathew T."/>
            <person name="Morton B."/>
            <person name="Muzny D.M."/>
            <person name="Neunemann D."/>
            <person name="Ongeri F."/>
            <person name="Pauchet Y."/>
            <person name="Pu L.L."/>
            <person name="Pyrousis I."/>
            <person name="Rao X.J."/>
            <person name="Redding A."/>
            <person name="Roesel C."/>
            <person name="Sanchez-Gracia A."/>
            <person name="Schaack S."/>
            <person name="Shukla A."/>
            <person name="Tetreau G."/>
            <person name="Wang Y."/>
            <person name="Xiong G.H."/>
            <person name="Traut W."/>
            <person name="Walsh T.K."/>
            <person name="Worley K.C."/>
            <person name="Wu D."/>
            <person name="Wu W."/>
            <person name="Wu Y.Q."/>
            <person name="Zhang X."/>
            <person name="Zou Z."/>
            <person name="Zucker H."/>
            <person name="Briscoe A.D."/>
            <person name="Burmester T."/>
            <person name="Clem R.J."/>
            <person name="Feyereisen R."/>
            <person name="Grimmelikhuijzen C.J.P."/>
            <person name="Hamodrakas S.J."/>
            <person name="Hansson B.S."/>
            <person name="Huguet E."/>
            <person name="Jermiin L.S."/>
            <person name="Lan Q."/>
            <person name="Lehman H.K."/>
            <person name="Lorenzen M."/>
            <person name="Merzendorfer H."/>
            <person name="Michalopoulos I."/>
            <person name="Morton D.B."/>
            <person name="Muthukrishnan S."/>
            <person name="Oakeshott J.G."/>
            <person name="Palmer W."/>
            <person name="Park Y."/>
            <person name="Passarelli A.L."/>
            <person name="Rozas J."/>
            <person name="Schwartz L.M."/>
            <person name="Smith W."/>
            <person name="Southgate A."/>
            <person name="Vilcinskas A."/>
            <person name="Vogt R."/>
            <person name="Wang P."/>
            <person name="Werren J."/>
            <person name="Yu X.Q."/>
            <person name="Zhou J.J."/>
            <person name="Brown S.J."/>
            <person name="Scherer S.E."/>
            <person name="Richards S."/>
            <person name="Blissard G.W."/>
        </authorList>
    </citation>
    <scope>NUCLEOTIDE SEQUENCE</scope>
</reference>
<dbReference type="GO" id="GO:0012506">
    <property type="term" value="C:vesicle membrane"/>
    <property type="evidence" value="ECO:0007669"/>
    <property type="project" value="TreeGrafter"/>
</dbReference>
<dbReference type="Proteomes" id="UP000791440">
    <property type="component" value="Unassembled WGS sequence"/>
</dbReference>
<dbReference type="InterPro" id="IPR002423">
    <property type="entry name" value="Cpn60/GroEL/TCP-1"/>
</dbReference>
<dbReference type="GO" id="GO:1903426">
    <property type="term" value="P:regulation of reactive oxygen species biosynthetic process"/>
    <property type="evidence" value="ECO:0007669"/>
    <property type="project" value="TreeGrafter"/>
</dbReference>
<dbReference type="GO" id="GO:0032438">
    <property type="term" value="P:melanosome organization"/>
    <property type="evidence" value="ECO:0007669"/>
    <property type="project" value="TreeGrafter"/>
</dbReference>
<dbReference type="GO" id="GO:0090385">
    <property type="term" value="P:phagosome-lysosome fusion"/>
    <property type="evidence" value="ECO:0007669"/>
    <property type="project" value="TreeGrafter"/>
</dbReference>
<dbReference type="InterPro" id="IPR043548">
    <property type="entry name" value="PIKfyve"/>
</dbReference>
<dbReference type="GO" id="GO:0000285">
    <property type="term" value="F:1-phosphatidylinositol-3-phosphate 5-kinase activity"/>
    <property type="evidence" value="ECO:0007669"/>
    <property type="project" value="InterPro"/>
</dbReference>
<feature type="domain" description="DEP" evidence="2">
    <location>
        <begin position="49"/>
        <end position="97"/>
    </location>
</feature>
<dbReference type="GO" id="GO:0005524">
    <property type="term" value="F:ATP binding"/>
    <property type="evidence" value="ECO:0007669"/>
    <property type="project" value="InterPro"/>
</dbReference>
<reference evidence="3" key="2">
    <citation type="submission" date="2020-12" db="EMBL/GenBank/DDBJ databases">
        <authorList>
            <person name="Kanost M."/>
        </authorList>
    </citation>
    <scope>NUCLEOTIDE SEQUENCE</scope>
</reference>
<dbReference type="AlphaFoldDB" id="A0A922A005"/>
<accession>A0A922A005</accession>
<dbReference type="InterPro" id="IPR000591">
    <property type="entry name" value="DEP_dom"/>
</dbReference>
<dbReference type="GO" id="GO:0031410">
    <property type="term" value="C:cytoplasmic vesicle"/>
    <property type="evidence" value="ECO:0007669"/>
    <property type="project" value="TreeGrafter"/>
</dbReference>
<evidence type="ECO:0000256" key="1">
    <source>
        <dbReference type="SAM" id="MobiDB-lite"/>
    </source>
</evidence>
<dbReference type="GO" id="GO:0052810">
    <property type="term" value="F:1-phosphatidylinositol-5-kinase activity"/>
    <property type="evidence" value="ECO:0007669"/>
    <property type="project" value="TreeGrafter"/>
</dbReference>
<gene>
    <name evidence="3" type="ORF">O3G_MSEX015212</name>
</gene>
<feature type="region of interest" description="Disordered" evidence="1">
    <location>
        <begin position="143"/>
        <end position="170"/>
    </location>
</feature>
<keyword evidence="4" id="KW-1185">Reference proteome</keyword>
<dbReference type="PANTHER" id="PTHR46715">
    <property type="entry name" value="1-PHOSPHATIDYLINOSITOL 3-PHOSPHATE 5-KINASE"/>
    <property type="match status" value="1"/>
</dbReference>
<dbReference type="SMART" id="SM00049">
    <property type="entry name" value="DEP"/>
    <property type="match status" value="1"/>
</dbReference>
<organism evidence="3 4">
    <name type="scientific">Manduca sexta</name>
    <name type="common">Tobacco hawkmoth</name>
    <name type="synonym">Tobacco hornworm</name>
    <dbReference type="NCBI Taxonomy" id="7130"/>
    <lineage>
        <taxon>Eukaryota</taxon>
        <taxon>Metazoa</taxon>
        <taxon>Ecdysozoa</taxon>
        <taxon>Arthropoda</taxon>
        <taxon>Hexapoda</taxon>
        <taxon>Insecta</taxon>
        <taxon>Pterygota</taxon>
        <taxon>Neoptera</taxon>
        <taxon>Endopterygota</taxon>
        <taxon>Lepidoptera</taxon>
        <taxon>Glossata</taxon>
        <taxon>Ditrysia</taxon>
        <taxon>Bombycoidea</taxon>
        <taxon>Sphingidae</taxon>
        <taxon>Sphinginae</taxon>
        <taxon>Sphingini</taxon>
        <taxon>Manduca</taxon>
    </lineage>
</organism>
<dbReference type="EMBL" id="JH669567">
    <property type="protein sequence ID" value="KAG6465532.1"/>
    <property type="molecule type" value="Genomic_DNA"/>
</dbReference>
<evidence type="ECO:0000259" key="2">
    <source>
        <dbReference type="PROSITE" id="PS50186"/>
    </source>
</evidence>
<evidence type="ECO:0000313" key="3">
    <source>
        <dbReference type="EMBL" id="KAG6465533.1"/>
    </source>
</evidence>
<feature type="non-terminal residue" evidence="3">
    <location>
        <position position="312"/>
    </location>
</feature>
<dbReference type="PANTHER" id="PTHR46715:SF1">
    <property type="entry name" value="1-PHOSPHATIDYLINOSITOL 3-PHOSPHATE 5-KINASE"/>
    <property type="match status" value="1"/>
</dbReference>
<dbReference type="PROSITE" id="PS50186">
    <property type="entry name" value="DEP"/>
    <property type="match status" value="1"/>
</dbReference>